<dbReference type="Pfam" id="PF07690">
    <property type="entry name" value="MFS_1"/>
    <property type="match status" value="1"/>
</dbReference>
<evidence type="ECO:0000256" key="2">
    <source>
        <dbReference type="ARBA" id="ARBA00008240"/>
    </source>
</evidence>
<proteinExistence type="inferred from homology"/>
<dbReference type="EMBL" id="SJOI01000001">
    <property type="protein sequence ID" value="TCL03335.1"/>
    <property type="molecule type" value="Genomic_DNA"/>
</dbReference>
<feature type="transmembrane region" description="Helical" evidence="9">
    <location>
        <begin position="53"/>
        <end position="77"/>
    </location>
</feature>
<evidence type="ECO:0000259" key="10">
    <source>
        <dbReference type="PROSITE" id="PS50850"/>
    </source>
</evidence>
<dbReference type="InterPro" id="IPR020846">
    <property type="entry name" value="MFS_dom"/>
</dbReference>
<keyword evidence="3" id="KW-0813">Transport</keyword>
<comment type="similarity">
    <text evidence="2">Belongs to the major facilitator superfamily. Metabolite:H+ Symporter (MHS) family (TC 2.A.1.6) family.</text>
</comment>
<dbReference type="OrthoDB" id="3690818at2"/>
<feature type="transmembrane region" description="Helical" evidence="9">
    <location>
        <begin position="278"/>
        <end position="298"/>
    </location>
</feature>
<evidence type="ECO:0000256" key="4">
    <source>
        <dbReference type="ARBA" id="ARBA00022475"/>
    </source>
</evidence>
<feature type="transmembrane region" description="Helical" evidence="9">
    <location>
        <begin position="307"/>
        <end position="326"/>
    </location>
</feature>
<feature type="transmembrane region" description="Helical" evidence="9">
    <location>
        <begin position="405"/>
        <end position="424"/>
    </location>
</feature>
<dbReference type="RefSeq" id="WP_132922212.1">
    <property type="nucleotide sequence ID" value="NZ_SJOI01000001.1"/>
</dbReference>
<feature type="transmembrane region" description="Helical" evidence="9">
    <location>
        <begin position="117"/>
        <end position="144"/>
    </location>
</feature>
<dbReference type="GO" id="GO:0015293">
    <property type="term" value="F:symporter activity"/>
    <property type="evidence" value="ECO:0007669"/>
    <property type="project" value="UniProtKB-KW"/>
</dbReference>
<dbReference type="InterPro" id="IPR005829">
    <property type="entry name" value="Sugar_transporter_CS"/>
</dbReference>
<feature type="transmembrane region" description="Helical" evidence="9">
    <location>
        <begin position="338"/>
        <end position="358"/>
    </location>
</feature>
<protein>
    <submittedName>
        <fullName evidence="11">Metabolite-proton symporter</fullName>
    </submittedName>
</protein>
<gene>
    <name evidence="11" type="ORF">EZJ58_1397</name>
</gene>
<keyword evidence="6" id="KW-0769">Symport</keyword>
<keyword evidence="4" id="KW-1003">Cell membrane</keyword>
<dbReference type="PANTHER" id="PTHR43528">
    <property type="entry name" value="ALPHA-KETOGLUTARATE PERMEASE"/>
    <property type="match status" value="1"/>
</dbReference>
<keyword evidence="8 9" id="KW-0472">Membrane</keyword>
<dbReference type="InterPro" id="IPR011701">
    <property type="entry name" value="MFS"/>
</dbReference>
<feature type="transmembrane region" description="Helical" evidence="9">
    <location>
        <begin position="370"/>
        <end position="393"/>
    </location>
</feature>
<dbReference type="InterPro" id="IPR051084">
    <property type="entry name" value="H+-coupled_symporters"/>
</dbReference>
<sequence length="445" mass="48683">MNSMSASAKLPQRGAKTIFSVTSGNFLEMYDFMVFGYYATAIAKTFFPGTNPFASLMLTLMTFGAGFLMRPLGAIVLGAYIDHHGRRKGLLLTLGLMALGTLTIACIPGYATLGIAAPILILLGRLLQGFSAGVELGGVSVYLAEVAPKNRKGFYVSWQSGSQQVAVIFAALLGLMLNHLLSRDQVTEWGWRIPFVVGCLIVPFLFWIRRMLEETEAFSKRTHHPSMKEIMRSVAGHWALVLAGMLIVVTTTVMFYMITAFTPTFGKTVLMMSDRQSFLVTMAVGISNLFWLPVMGAFSDRVGRRPLLLFFTLLMVFTAWPSLRWLVKDASFDHLLEVELWLSFMYAGYNGAMVVYLTEVMPVQLRASGFSMAYSLATALFGGFTPAVCSYLIHVTGDKSMPGVWLTLSALCGLAGALMIPRLLKQYQAEQAAPAVNALHTGSGG</sequence>
<evidence type="ECO:0000256" key="5">
    <source>
        <dbReference type="ARBA" id="ARBA00022692"/>
    </source>
</evidence>
<evidence type="ECO:0000313" key="11">
    <source>
        <dbReference type="EMBL" id="TCL03335.1"/>
    </source>
</evidence>
<evidence type="ECO:0000256" key="7">
    <source>
        <dbReference type="ARBA" id="ARBA00022989"/>
    </source>
</evidence>
<keyword evidence="12" id="KW-1185">Reference proteome</keyword>
<evidence type="ECO:0000256" key="8">
    <source>
        <dbReference type="ARBA" id="ARBA00023136"/>
    </source>
</evidence>
<evidence type="ECO:0000313" key="12">
    <source>
        <dbReference type="Proteomes" id="UP000294555"/>
    </source>
</evidence>
<feature type="transmembrane region" description="Helical" evidence="9">
    <location>
        <begin position="233"/>
        <end position="258"/>
    </location>
</feature>
<dbReference type="Proteomes" id="UP000294555">
    <property type="component" value="Unassembled WGS sequence"/>
</dbReference>
<evidence type="ECO:0000256" key="3">
    <source>
        <dbReference type="ARBA" id="ARBA00022448"/>
    </source>
</evidence>
<feature type="transmembrane region" description="Helical" evidence="9">
    <location>
        <begin position="29"/>
        <end position="47"/>
    </location>
</feature>
<accession>A0A4R1N7R6</accession>
<dbReference type="FunFam" id="1.20.1250.20:FF:000001">
    <property type="entry name" value="Dicarboxylate MFS transporter"/>
    <property type="match status" value="1"/>
</dbReference>
<organism evidence="11 12">
    <name type="scientific">Sodalis ligni</name>
    <dbReference type="NCBI Taxonomy" id="2697027"/>
    <lineage>
        <taxon>Bacteria</taxon>
        <taxon>Pseudomonadati</taxon>
        <taxon>Pseudomonadota</taxon>
        <taxon>Gammaproteobacteria</taxon>
        <taxon>Enterobacterales</taxon>
        <taxon>Bruguierivoracaceae</taxon>
        <taxon>Sodalis</taxon>
    </lineage>
</organism>
<dbReference type="PANTHER" id="PTHR43528:SF6">
    <property type="entry name" value="CITRATE-PROTON SYMPORTER"/>
    <property type="match status" value="1"/>
</dbReference>
<dbReference type="PROSITE" id="PS00216">
    <property type="entry name" value="SUGAR_TRANSPORT_1"/>
    <property type="match status" value="1"/>
</dbReference>
<feature type="transmembrane region" description="Helical" evidence="9">
    <location>
        <begin position="193"/>
        <end position="212"/>
    </location>
</feature>
<dbReference type="NCBIfam" id="NF011656">
    <property type="entry name" value="PRK15075.1"/>
    <property type="match status" value="1"/>
</dbReference>
<feature type="transmembrane region" description="Helical" evidence="9">
    <location>
        <begin position="165"/>
        <end position="181"/>
    </location>
</feature>
<comment type="caution">
    <text evidence="11">The sequence shown here is derived from an EMBL/GenBank/DDBJ whole genome shotgun (WGS) entry which is preliminary data.</text>
</comment>
<comment type="subcellular location">
    <subcellularLocation>
        <location evidence="1">Cell membrane</location>
        <topology evidence="1">Multi-pass membrane protein</topology>
    </subcellularLocation>
</comment>
<dbReference type="AlphaFoldDB" id="A0A4R1N7R6"/>
<keyword evidence="7 9" id="KW-1133">Transmembrane helix</keyword>
<feature type="domain" description="Major facilitator superfamily (MFS) profile" evidence="10">
    <location>
        <begin position="17"/>
        <end position="428"/>
    </location>
</feature>
<dbReference type="SUPFAM" id="SSF103473">
    <property type="entry name" value="MFS general substrate transporter"/>
    <property type="match status" value="1"/>
</dbReference>
<reference evidence="11 12" key="1">
    <citation type="submission" date="2019-02" db="EMBL/GenBank/DDBJ databases">
        <title>Investigation of anaerobic lignin degradation for improved lignocellulosic biofuels.</title>
        <authorList>
            <person name="Deangelis K."/>
        </authorList>
    </citation>
    <scope>NUCLEOTIDE SEQUENCE [LARGE SCALE GENOMIC DNA]</scope>
    <source>
        <strain evidence="11 12">159R</strain>
    </source>
</reference>
<dbReference type="PROSITE" id="PS50850">
    <property type="entry name" value="MFS"/>
    <property type="match status" value="1"/>
</dbReference>
<feature type="transmembrane region" description="Helical" evidence="9">
    <location>
        <begin position="89"/>
        <end position="111"/>
    </location>
</feature>
<evidence type="ECO:0000256" key="9">
    <source>
        <dbReference type="SAM" id="Phobius"/>
    </source>
</evidence>
<dbReference type="InterPro" id="IPR036259">
    <property type="entry name" value="MFS_trans_sf"/>
</dbReference>
<dbReference type="Gene3D" id="1.20.1250.20">
    <property type="entry name" value="MFS general substrate transporter like domains"/>
    <property type="match status" value="2"/>
</dbReference>
<keyword evidence="5 9" id="KW-0812">Transmembrane</keyword>
<dbReference type="GO" id="GO:0005886">
    <property type="term" value="C:plasma membrane"/>
    <property type="evidence" value="ECO:0007669"/>
    <property type="project" value="UniProtKB-SubCell"/>
</dbReference>
<evidence type="ECO:0000256" key="1">
    <source>
        <dbReference type="ARBA" id="ARBA00004651"/>
    </source>
</evidence>
<name>A0A4R1N7R6_9GAMM</name>
<dbReference type="PROSITE" id="PS00217">
    <property type="entry name" value="SUGAR_TRANSPORT_2"/>
    <property type="match status" value="1"/>
</dbReference>
<evidence type="ECO:0000256" key="6">
    <source>
        <dbReference type="ARBA" id="ARBA00022847"/>
    </source>
</evidence>